<dbReference type="Proteomes" id="UP001055172">
    <property type="component" value="Unassembled WGS sequence"/>
</dbReference>
<sequence>MTELHDFKWAEFEEPKRAGVTKFNCRDEKCKCQPHFFMTKELKLSIKAHEKPYVTLGEVECAILEWLLALQEENLLAETALREGDDWGCQTPLLLSDMKF</sequence>
<organism evidence="1 2">
    <name type="scientific">Colletotrichum liriopes</name>
    <dbReference type="NCBI Taxonomy" id="708192"/>
    <lineage>
        <taxon>Eukaryota</taxon>
        <taxon>Fungi</taxon>
        <taxon>Dikarya</taxon>
        <taxon>Ascomycota</taxon>
        <taxon>Pezizomycotina</taxon>
        <taxon>Sordariomycetes</taxon>
        <taxon>Hypocreomycetidae</taxon>
        <taxon>Glomerellales</taxon>
        <taxon>Glomerellaceae</taxon>
        <taxon>Colletotrichum</taxon>
        <taxon>Colletotrichum spaethianum species complex</taxon>
    </lineage>
</organism>
<keyword evidence="2" id="KW-1185">Reference proteome</keyword>
<accession>A0AA37GA98</accession>
<name>A0AA37GA98_9PEZI</name>
<evidence type="ECO:0000313" key="2">
    <source>
        <dbReference type="Proteomes" id="UP001055172"/>
    </source>
</evidence>
<comment type="caution">
    <text evidence="1">The sequence shown here is derived from an EMBL/GenBank/DDBJ whole genome shotgun (WGS) entry which is preliminary data.</text>
</comment>
<gene>
    <name evidence="1" type="ORF">ColLi_00003</name>
</gene>
<evidence type="ECO:0000313" key="1">
    <source>
        <dbReference type="EMBL" id="GJC77165.1"/>
    </source>
</evidence>
<dbReference type="AlphaFoldDB" id="A0AA37GA98"/>
<proteinExistence type="predicted"/>
<reference evidence="1 2" key="1">
    <citation type="submission" date="2021-07" db="EMBL/GenBank/DDBJ databases">
        <title>Genome data of Colletotrichum spaethianum.</title>
        <authorList>
            <person name="Utami Y.D."/>
            <person name="Hiruma K."/>
        </authorList>
    </citation>
    <scope>NUCLEOTIDE SEQUENCE [LARGE SCALE GENOMIC DNA]</scope>
    <source>
        <strain evidence="1 2">MAFF 242679</strain>
    </source>
</reference>
<protein>
    <submittedName>
        <fullName evidence="1">Uncharacterized protein</fullName>
    </submittedName>
</protein>
<dbReference type="EMBL" id="BPPX01000001">
    <property type="protein sequence ID" value="GJC77165.1"/>
    <property type="molecule type" value="Genomic_DNA"/>
</dbReference>